<keyword evidence="2" id="KW-1185">Reference proteome</keyword>
<proteinExistence type="predicted"/>
<dbReference type="AlphaFoldDB" id="A0AAV4R7Z8"/>
<protein>
    <submittedName>
        <fullName evidence="1">Uncharacterized protein</fullName>
    </submittedName>
</protein>
<reference evidence="1 2" key="1">
    <citation type="submission" date="2021-06" db="EMBL/GenBank/DDBJ databases">
        <title>Caerostris extrusa draft genome.</title>
        <authorList>
            <person name="Kono N."/>
            <person name="Arakawa K."/>
        </authorList>
    </citation>
    <scope>NUCLEOTIDE SEQUENCE [LARGE SCALE GENOMIC DNA]</scope>
</reference>
<comment type="caution">
    <text evidence="1">The sequence shown here is derived from an EMBL/GenBank/DDBJ whole genome shotgun (WGS) entry which is preliminary data.</text>
</comment>
<name>A0AAV4R7Z8_CAEEX</name>
<dbReference type="Proteomes" id="UP001054945">
    <property type="component" value="Unassembled WGS sequence"/>
</dbReference>
<organism evidence="1 2">
    <name type="scientific">Caerostris extrusa</name>
    <name type="common">Bark spider</name>
    <name type="synonym">Caerostris bankana</name>
    <dbReference type="NCBI Taxonomy" id="172846"/>
    <lineage>
        <taxon>Eukaryota</taxon>
        <taxon>Metazoa</taxon>
        <taxon>Ecdysozoa</taxon>
        <taxon>Arthropoda</taxon>
        <taxon>Chelicerata</taxon>
        <taxon>Arachnida</taxon>
        <taxon>Araneae</taxon>
        <taxon>Araneomorphae</taxon>
        <taxon>Entelegynae</taxon>
        <taxon>Araneoidea</taxon>
        <taxon>Araneidae</taxon>
        <taxon>Caerostris</taxon>
    </lineage>
</organism>
<accession>A0AAV4R7Z8</accession>
<gene>
    <name evidence="1" type="ORF">CEXT_566901</name>
</gene>
<evidence type="ECO:0000313" key="1">
    <source>
        <dbReference type="EMBL" id="GIY16749.1"/>
    </source>
</evidence>
<dbReference type="EMBL" id="BPLR01007409">
    <property type="protein sequence ID" value="GIY16749.1"/>
    <property type="molecule type" value="Genomic_DNA"/>
</dbReference>
<sequence>MYHEVHLSPSWRWEFGGRSGAWRPTSSLETSPRTIYELTLGIKCLSIAASIYHFIHHSTFVFTCNTSETYPSKEPPFFYKRTTDLCNEVINRSLN</sequence>
<evidence type="ECO:0000313" key="2">
    <source>
        <dbReference type="Proteomes" id="UP001054945"/>
    </source>
</evidence>